<keyword evidence="3" id="KW-1185">Reference proteome</keyword>
<name>A0AA50DI26_9GAMM</name>
<gene>
    <name evidence="2" type="ORF">Q3V30_19300</name>
</gene>
<feature type="transmembrane region" description="Helical" evidence="1">
    <location>
        <begin position="217"/>
        <end position="241"/>
    </location>
</feature>
<feature type="transmembrane region" description="Helical" evidence="1">
    <location>
        <begin position="20"/>
        <end position="42"/>
    </location>
</feature>
<dbReference type="Pfam" id="PF06912">
    <property type="entry name" value="DUF1275"/>
    <property type="match status" value="1"/>
</dbReference>
<keyword evidence="1" id="KW-1133">Transmembrane helix</keyword>
<dbReference type="AlphaFoldDB" id="A0AA50DI26"/>
<dbReference type="InterPro" id="IPR010699">
    <property type="entry name" value="DUF1275"/>
</dbReference>
<dbReference type="RefSeq" id="WP_306208564.1">
    <property type="nucleotide sequence ID" value="NZ_CP132353.1"/>
</dbReference>
<dbReference type="KEGG" id="epi:Q3V30_19300"/>
<reference evidence="2 3" key="1">
    <citation type="submission" date="2023-07" db="EMBL/GenBank/DDBJ databases">
        <title>Pathogenic bacteria of pear tree diseases.</title>
        <authorList>
            <person name="Zhang Z."/>
            <person name="He L."/>
            <person name="Huang R."/>
        </authorList>
    </citation>
    <scope>NUCLEOTIDE SEQUENCE [LARGE SCALE GENOMIC DNA]</scope>
    <source>
        <strain evidence="2 3">DE2</strain>
    </source>
</reference>
<evidence type="ECO:0000256" key="1">
    <source>
        <dbReference type="SAM" id="Phobius"/>
    </source>
</evidence>
<organism evidence="2 3">
    <name type="scientific">Erwinia pyri</name>
    <dbReference type="NCBI Taxonomy" id="3062598"/>
    <lineage>
        <taxon>Bacteria</taxon>
        <taxon>Pseudomonadati</taxon>
        <taxon>Pseudomonadota</taxon>
        <taxon>Gammaproteobacteria</taxon>
        <taxon>Enterobacterales</taxon>
        <taxon>Erwiniaceae</taxon>
        <taxon>Erwinia</taxon>
    </lineage>
</organism>
<protein>
    <submittedName>
        <fullName evidence="2">YoaK family protein</fullName>
    </submittedName>
</protein>
<evidence type="ECO:0000313" key="2">
    <source>
        <dbReference type="EMBL" id="WLS78569.1"/>
    </source>
</evidence>
<dbReference type="Proteomes" id="UP001228139">
    <property type="component" value="Chromosome"/>
</dbReference>
<dbReference type="EMBL" id="CP132353">
    <property type="protein sequence ID" value="WLS78569.1"/>
    <property type="molecule type" value="Genomic_DNA"/>
</dbReference>
<keyword evidence="1" id="KW-0812">Transmembrane</keyword>
<dbReference type="PANTHER" id="PTHR37314:SF4">
    <property type="entry name" value="UPF0700 TRANSMEMBRANE PROTEIN YOAK"/>
    <property type="match status" value="1"/>
</dbReference>
<dbReference type="PANTHER" id="PTHR37314">
    <property type="entry name" value="SLR0142 PROTEIN"/>
    <property type="match status" value="1"/>
</dbReference>
<keyword evidence="1" id="KW-0472">Membrane</keyword>
<proteinExistence type="predicted"/>
<feature type="transmembrane region" description="Helical" evidence="1">
    <location>
        <begin position="156"/>
        <end position="175"/>
    </location>
</feature>
<accession>A0AA50DI26</accession>
<sequence>MQQMLIKSKRNRTHLEDRHLALVLATAAGLLNAMALGAFGFFPSHMSGNTSQISTEVSSSDLSDLLILAAIIIAFVTGSVTSRLLVISGIKNNIRTIFSLILLMEGIALILLSLFEQFFYSSSHNNEVIVLLGFLMGIHNATSTQLSDGRVRSTHITGTLTDAGIALGSVLSALLRRDFSKDLKAQRSQLFTHLVTIFSFLAGGVCGLLLFKFYGFTAMIAVGAFLALVSLSSITLTLLMAKKRALKPGIL</sequence>
<evidence type="ECO:0000313" key="3">
    <source>
        <dbReference type="Proteomes" id="UP001228139"/>
    </source>
</evidence>
<feature type="transmembrane region" description="Helical" evidence="1">
    <location>
        <begin position="190"/>
        <end position="211"/>
    </location>
</feature>
<feature type="transmembrane region" description="Helical" evidence="1">
    <location>
        <begin position="62"/>
        <end position="85"/>
    </location>
</feature>
<feature type="transmembrane region" description="Helical" evidence="1">
    <location>
        <begin position="97"/>
        <end position="115"/>
    </location>
</feature>